<keyword evidence="3" id="KW-0804">Transcription</keyword>
<name>A0A1E3RVZ8_9MYCO</name>
<dbReference type="Pfam" id="PF00440">
    <property type="entry name" value="TetR_N"/>
    <property type="match status" value="1"/>
</dbReference>
<dbReference type="InterPro" id="IPR009057">
    <property type="entry name" value="Homeodomain-like_sf"/>
</dbReference>
<keyword evidence="2 4" id="KW-0238">DNA-binding</keyword>
<dbReference type="RefSeq" id="WP_069405204.1">
    <property type="nucleotide sequence ID" value="NZ_MIGZ01000051.1"/>
</dbReference>
<sequence length="205" mass="21967">MSKQAAEPPDAARGGGRGARQRILDAALMLFYRDGVNATGVERLADEASVSKRTLYQHFPSKTAVVQEYLRHLREGVGDPIHPDSGTTKASPRARILALFKTPTGGGIIRGCPFHNAAVESAGEIPEVHEIVEAHKRSFIDGLGDLASQAGAANPKAVGFQLAVLYEGAASLSTSLNDTAPWDHARKAAQRLLDGAIDRRSERHR</sequence>
<comment type="caution">
    <text evidence="6">The sequence shown here is derived from an EMBL/GenBank/DDBJ whole genome shotgun (WGS) entry which is preliminary data.</text>
</comment>
<evidence type="ECO:0000256" key="4">
    <source>
        <dbReference type="PROSITE-ProRule" id="PRU00335"/>
    </source>
</evidence>
<dbReference type="AlphaFoldDB" id="A0A1E3RVZ8"/>
<reference evidence="7" key="1">
    <citation type="submission" date="2016-09" db="EMBL/GenBank/DDBJ databases">
        <authorList>
            <person name="Greninger A.L."/>
            <person name="Jerome K.R."/>
            <person name="Mcnair B."/>
            <person name="Wallis C."/>
            <person name="Fang F."/>
        </authorList>
    </citation>
    <scope>NUCLEOTIDE SEQUENCE [LARGE SCALE GENOMIC DNA]</scope>
    <source>
        <strain evidence="7">M7</strain>
    </source>
</reference>
<feature type="domain" description="HTH tetR-type" evidence="5">
    <location>
        <begin position="17"/>
        <end position="77"/>
    </location>
</feature>
<dbReference type="PANTHER" id="PTHR47506">
    <property type="entry name" value="TRANSCRIPTIONAL REGULATORY PROTEIN"/>
    <property type="match status" value="1"/>
</dbReference>
<dbReference type="PROSITE" id="PS50977">
    <property type="entry name" value="HTH_TETR_2"/>
    <property type="match status" value="1"/>
</dbReference>
<evidence type="ECO:0000256" key="1">
    <source>
        <dbReference type="ARBA" id="ARBA00023015"/>
    </source>
</evidence>
<organism evidence="6 7">
    <name type="scientific">Mycolicibacterium holsaticum</name>
    <dbReference type="NCBI Taxonomy" id="152142"/>
    <lineage>
        <taxon>Bacteria</taxon>
        <taxon>Bacillati</taxon>
        <taxon>Actinomycetota</taxon>
        <taxon>Actinomycetes</taxon>
        <taxon>Mycobacteriales</taxon>
        <taxon>Mycobacteriaceae</taxon>
        <taxon>Mycolicibacterium</taxon>
    </lineage>
</organism>
<dbReference type="SUPFAM" id="SSF46689">
    <property type="entry name" value="Homeodomain-like"/>
    <property type="match status" value="1"/>
</dbReference>
<proteinExistence type="predicted"/>
<dbReference type="Proteomes" id="UP000094243">
    <property type="component" value="Unassembled WGS sequence"/>
</dbReference>
<dbReference type="Gene3D" id="1.10.357.10">
    <property type="entry name" value="Tetracycline Repressor, domain 2"/>
    <property type="match status" value="1"/>
</dbReference>
<protein>
    <submittedName>
        <fullName evidence="6">TetR family transcriptional regulator</fullName>
    </submittedName>
</protein>
<evidence type="ECO:0000256" key="3">
    <source>
        <dbReference type="ARBA" id="ARBA00023163"/>
    </source>
</evidence>
<dbReference type="GO" id="GO:0003677">
    <property type="term" value="F:DNA binding"/>
    <property type="evidence" value="ECO:0007669"/>
    <property type="project" value="UniProtKB-UniRule"/>
</dbReference>
<dbReference type="InterPro" id="IPR036271">
    <property type="entry name" value="Tet_transcr_reg_TetR-rel_C_sf"/>
</dbReference>
<dbReference type="EMBL" id="MIGZ01000051">
    <property type="protein sequence ID" value="ODQ94029.1"/>
    <property type="molecule type" value="Genomic_DNA"/>
</dbReference>
<evidence type="ECO:0000259" key="5">
    <source>
        <dbReference type="PROSITE" id="PS50977"/>
    </source>
</evidence>
<dbReference type="InterPro" id="IPR011075">
    <property type="entry name" value="TetR_C"/>
</dbReference>
<dbReference type="SUPFAM" id="SSF48498">
    <property type="entry name" value="Tetracyclin repressor-like, C-terminal domain"/>
    <property type="match status" value="1"/>
</dbReference>
<evidence type="ECO:0000256" key="2">
    <source>
        <dbReference type="ARBA" id="ARBA00023125"/>
    </source>
</evidence>
<dbReference type="InterPro" id="IPR001647">
    <property type="entry name" value="HTH_TetR"/>
</dbReference>
<gene>
    <name evidence="6" type="ORF">BHQ17_10800</name>
</gene>
<evidence type="ECO:0000313" key="6">
    <source>
        <dbReference type="EMBL" id="ODQ94029.1"/>
    </source>
</evidence>
<keyword evidence="1" id="KW-0805">Transcription regulation</keyword>
<accession>A0A1E3RVZ8</accession>
<dbReference type="PRINTS" id="PR00455">
    <property type="entry name" value="HTHTETR"/>
</dbReference>
<dbReference type="Pfam" id="PF16925">
    <property type="entry name" value="TetR_C_13"/>
    <property type="match status" value="1"/>
</dbReference>
<evidence type="ECO:0000313" key="7">
    <source>
        <dbReference type="Proteomes" id="UP000094243"/>
    </source>
</evidence>
<dbReference type="PANTHER" id="PTHR47506:SF1">
    <property type="entry name" value="HTH-TYPE TRANSCRIPTIONAL REGULATOR YJDC"/>
    <property type="match status" value="1"/>
</dbReference>
<keyword evidence="7" id="KW-1185">Reference proteome</keyword>
<feature type="DNA-binding region" description="H-T-H motif" evidence="4">
    <location>
        <begin position="40"/>
        <end position="59"/>
    </location>
</feature>